<keyword evidence="2" id="KW-0285">Flavoprotein</keyword>
<dbReference type="Proteomes" id="UP000326757">
    <property type="component" value="Unassembled WGS sequence"/>
</dbReference>
<protein>
    <submittedName>
        <fullName evidence="5">Uncharacterized protein</fullName>
    </submittedName>
</protein>
<gene>
    <name evidence="5" type="ORF">EYC80_007778</name>
</gene>
<reference evidence="5 6" key="1">
    <citation type="submission" date="2019-06" db="EMBL/GenBank/DDBJ databases">
        <title>Genome Sequence of the Brown Rot Fungal Pathogen Monilinia laxa.</title>
        <authorList>
            <person name="De Miccolis Angelini R.M."/>
            <person name="Landi L."/>
            <person name="Abate D."/>
            <person name="Pollastro S."/>
            <person name="Romanazzi G."/>
            <person name="Faretra F."/>
        </authorList>
    </citation>
    <scope>NUCLEOTIDE SEQUENCE [LARGE SCALE GENOMIC DNA]</scope>
    <source>
        <strain evidence="5 6">Mlax316</strain>
    </source>
</reference>
<dbReference type="Gene3D" id="3.30.465.10">
    <property type="match status" value="1"/>
</dbReference>
<evidence type="ECO:0000256" key="3">
    <source>
        <dbReference type="ARBA" id="ARBA00022827"/>
    </source>
</evidence>
<evidence type="ECO:0000313" key="6">
    <source>
        <dbReference type="Proteomes" id="UP000326757"/>
    </source>
</evidence>
<dbReference type="InterPro" id="IPR016169">
    <property type="entry name" value="FAD-bd_PCMH_sub2"/>
</dbReference>
<sequence length="77" mass="8503">MVENFEVVLADGEIVDANANTNSHLWTALKGGSNNFGIVTWFDMRTFSQGKKWAGLIIYPISALDKNLEAPANMQDD</sequence>
<keyword evidence="3" id="KW-0274">FAD</keyword>
<proteinExistence type="inferred from homology"/>
<dbReference type="PANTHER" id="PTHR42973">
    <property type="entry name" value="BINDING OXIDOREDUCTASE, PUTATIVE (AFU_ORTHOLOGUE AFUA_1G17690)-RELATED"/>
    <property type="match status" value="1"/>
</dbReference>
<comment type="similarity">
    <text evidence="1">Belongs to the oxygen-dependent FAD-linked oxidoreductase family.</text>
</comment>
<evidence type="ECO:0000313" key="5">
    <source>
        <dbReference type="EMBL" id="KAB8293468.1"/>
    </source>
</evidence>
<comment type="caution">
    <text evidence="5">The sequence shown here is derived from an EMBL/GenBank/DDBJ whole genome shotgun (WGS) entry which is preliminary data.</text>
</comment>
<name>A0A5N6JX03_MONLA</name>
<dbReference type="EMBL" id="VIGI01000012">
    <property type="protein sequence ID" value="KAB8293468.1"/>
    <property type="molecule type" value="Genomic_DNA"/>
</dbReference>
<dbReference type="SUPFAM" id="SSF56176">
    <property type="entry name" value="FAD-binding/transporter-associated domain-like"/>
    <property type="match status" value="1"/>
</dbReference>
<keyword evidence="6" id="KW-1185">Reference proteome</keyword>
<evidence type="ECO:0000256" key="1">
    <source>
        <dbReference type="ARBA" id="ARBA00005466"/>
    </source>
</evidence>
<evidence type="ECO:0000256" key="2">
    <source>
        <dbReference type="ARBA" id="ARBA00022630"/>
    </source>
</evidence>
<accession>A0A5N6JX03</accession>
<dbReference type="OrthoDB" id="2151789at2759"/>
<dbReference type="PANTHER" id="PTHR42973:SF22">
    <property type="entry name" value="FAD-BINDING PCMH-TYPE DOMAIN-CONTAINING PROTEIN-RELATED"/>
    <property type="match status" value="1"/>
</dbReference>
<keyword evidence="4" id="KW-0560">Oxidoreductase</keyword>
<dbReference type="InterPro" id="IPR036318">
    <property type="entry name" value="FAD-bd_PCMH-like_sf"/>
</dbReference>
<dbReference type="GO" id="GO:0050660">
    <property type="term" value="F:flavin adenine dinucleotide binding"/>
    <property type="evidence" value="ECO:0007669"/>
    <property type="project" value="InterPro"/>
</dbReference>
<evidence type="ECO:0000256" key="4">
    <source>
        <dbReference type="ARBA" id="ARBA00023002"/>
    </source>
</evidence>
<dbReference type="InterPro" id="IPR050416">
    <property type="entry name" value="FAD-linked_Oxidoreductase"/>
</dbReference>
<dbReference type="GO" id="GO:0016491">
    <property type="term" value="F:oxidoreductase activity"/>
    <property type="evidence" value="ECO:0007669"/>
    <property type="project" value="UniProtKB-KW"/>
</dbReference>
<organism evidence="5 6">
    <name type="scientific">Monilinia laxa</name>
    <name type="common">Brown rot fungus</name>
    <name type="synonym">Sclerotinia laxa</name>
    <dbReference type="NCBI Taxonomy" id="61186"/>
    <lineage>
        <taxon>Eukaryota</taxon>
        <taxon>Fungi</taxon>
        <taxon>Dikarya</taxon>
        <taxon>Ascomycota</taxon>
        <taxon>Pezizomycotina</taxon>
        <taxon>Leotiomycetes</taxon>
        <taxon>Helotiales</taxon>
        <taxon>Sclerotiniaceae</taxon>
        <taxon>Monilinia</taxon>
    </lineage>
</organism>
<dbReference type="AlphaFoldDB" id="A0A5N6JX03"/>